<evidence type="ECO:0000259" key="3">
    <source>
        <dbReference type="PROSITE" id="PS50158"/>
    </source>
</evidence>
<dbReference type="InterPro" id="IPR036875">
    <property type="entry name" value="Znf_CCHC_sf"/>
</dbReference>
<gene>
    <name evidence="4" type="ORF">TMSB3V08_LOCUS10688</name>
</gene>
<evidence type="ECO:0000256" key="1">
    <source>
        <dbReference type="PROSITE-ProRule" id="PRU00047"/>
    </source>
</evidence>
<sequence length="633" mass="70934">MAADIQGLTALIQAMGEQNNDRLDQIASHTTSLNNKMAEHMTSLNAMKEELKTEISTIEGKFTSLQREMDTVKNEMETRFGRLREEMNQRLSSLSTTSEGNLKNRVQRPNESLAELAADVERLSQLALEGCPADTRDVIAVGAFLDAISDSEVQQTVRVAGLRTMREALARALEVESAKVAARATRRVVRNTRLEEGDVGAGVSLDQKNFLDELRSLVKEVKSIYKVQNAPRGPNFNKTTRLECWNCNKVGHLRSQCRKKRISEQSDYWNKNQPGKLLKASLKERRPADSTQNAPTVIFNVRSLESEDNALLVEGMLEGKACRMPRRFSSWFSTDESGSRQCECVDQCGHCVSREWTSESSVSTSEYSICVARARVVCMALGPVAGCHLCPDNPSVPSNPMPTEKAAAYLLNKEGETQKFPDLCPDNPSVPSNPMPTEKAAAYLLNKEGEYVVQDLLIDSFVIGELNRNGIHAYHFELPNQFFNRSSNKSDDCFSFQDYLPSGVSDASPCYYDTLNDIGLRILTEDEYIRQLLEESNKTHPANCSQQETKQNSIAESEGLRYVAGYVAHYFKYIDKTLGSKVIPMTTPDNHSWIAKLTKTTGLREPSEEWMDTNVMNIANLIVHDKTLRYLYA</sequence>
<organism evidence="4">
    <name type="scientific">Timema monikensis</name>
    <dbReference type="NCBI Taxonomy" id="170555"/>
    <lineage>
        <taxon>Eukaryota</taxon>
        <taxon>Metazoa</taxon>
        <taxon>Ecdysozoa</taxon>
        <taxon>Arthropoda</taxon>
        <taxon>Hexapoda</taxon>
        <taxon>Insecta</taxon>
        <taxon>Pterygota</taxon>
        <taxon>Neoptera</taxon>
        <taxon>Polyneoptera</taxon>
        <taxon>Phasmatodea</taxon>
        <taxon>Timematodea</taxon>
        <taxon>Timematoidea</taxon>
        <taxon>Timematidae</taxon>
        <taxon>Timema</taxon>
    </lineage>
</organism>
<dbReference type="PANTHER" id="PTHR45823">
    <property type="entry name" value="T-SNARE COILED-COIL HOMOLOGY DOMAIN-CONTAINING PROTEIN"/>
    <property type="match status" value="1"/>
</dbReference>
<protein>
    <recommendedName>
        <fullName evidence="3">CCHC-type domain-containing protein</fullName>
    </recommendedName>
</protein>
<keyword evidence="1" id="KW-0479">Metal-binding</keyword>
<dbReference type="Gene3D" id="3.90.20.10">
    <property type="match status" value="1"/>
</dbReference>
<keyword evidence="1" id="KW-0863">Zinc-finger</keyword>
<keyword evidence="2" id="KW-0175">Coiled coil</keyword>
<dbReference type="PROSITE" id="PS50158">
    <property type="entry name" value="ZF_CCHC"/>
    <property type="match status" value="1"/>
</dbReference>
<dbReference type="AlphaFoldDB" id="A0A7R9EI49"/>
<dbReference type="GO" id="GO:0003676">
    <property type="term" value="F:nucleic acid binding"/>
    <property type="evidence" value="ECO:0007669"/>
    <property type="project" value="InterPro"/>
</dbReference>
<evidence type="ECO:0000313" key="4">
    <source>
        <dbReference type="EMBL" id="CAD7434025.1"/>
    </source>
</evidence>
<dbReference type="EMBL" id="OB797036">
    <property type="protein sequence ID" value="CAD7434025.1"/>
    <property type="molecule type" value="Genomic_DNA"/>
</dbReference>
<feature type="domain" description="CCHC-type" evidence="3">
    <location>
        <begin position="244"/>
        <end position="259"/>
    </location>
</feature>
<name>A0A7R9EI49_9NEOP</name>
<proteinExistence type="predicted"/>
<dbReference type="GO" id="GO:0008270">
    <property type="term" value="F:zinc ion binding"/>
    <property type="evidence" value="ECO:0007669"/>
    <property type="project" value="UniProtKB-KW"/>
</dbReference>
<dbReference type="SUPFAM" id="SSF57756">
    <property type="entry name" value="Retrovirus zinc finger-like domains"/>
    <property type="match status" value="1"/>
</dbReference>
<keyword evidence="1" id="KW-0862">Zinc</keyword>
<reference evidence="4" key="1">
    <citation type="submission" date="2020-11" db="EMBL/GenBank/DDBJ databases">
        <authorList>
            <person name="Tran Van P."/>
        </authorList>
    </citation>
    <scope>NUCLEOTIDE SEQUENCE</scope>
</reference>
<dbReference type="InterPro" id="IPR001878">
    <property type="entry name" value="Znf_CCHC"/>
</dbReference>
<dbReference type="SMART" id="SM00343">
    <property type="entry name" value="ZnF_C2HC"/>
    <property type="match status" value="1"/>
</dbReference>
<accession>A0A7R9EI49</accession>
<evidence type="ECO:0000256" key="2">
    <source>
        <dbReference type="SAM" id="Coils"/>
    </source>
</evidence>
<feature type="coiled-coil region" evidence="2">
    <location>
        <begin position="34"/>
        <end position="75"/>
    </location>
</feature>
<dbReference type="PANTHER" id="PTHR45823:SF1">
    <property type="entry name" value="T-SNARE COILED-COIL HOMOLOGY DOMAIN-CONTAINING PROTEIN"/>
    <property type="match status" value="1"/>
</dbReference>